<dbReference type="InterPro" id="IPR042099">
    <property type="entry name" value="ANL_N_sf"/>
</dbReference>
<keyword evidence="2" id="KW-1185">Reference proteome</keyword>
<accession>A0A9P4PFH9</accession>
<reference evidence="1" key="1">
    <citation type="journal article" date="2020" name="Stud. Mycol.">
        <title>101 Dothideomycetes genomes: a test case for predicting lifestyles and emergence of pathogens.</title>
        <authorList>
            <person name="Haridas S."/>
            <person name="Albert R."/>
            <person name="Binder M."/>
            <person name="Bloem J."/>
            <person name="Labutti K."/>
            <person name="Salamov A."/>
            <person name="Andreopoulos B."/>
            <person name="Baker S."/>
            <person name="Barry K."/>
            <person name="Bills G."/>
            <person name="Bluhm B."/>
            <person name="Cannon C."/>
            <person name="Castanera R."/>
            <person name="Culley D."/>
            <person name="Daum C."/>
            <person name="Ezra D."/>
            <person name="Gonzalez J."/>
            <person name="Henrissat B."/>
            <person name="Kuo A."/>
            <person name="Liang C."/>
            <person name="Lipzen A."/>
            <person name="Lutzoni F."/>
            <person name="Magnuson J."/>
            <person name="Mondo S."/>
            <person name="Nolan M."/>
            <person name="Ohm R."/>
            <person name="Pangilinan J."/>
            <person name="Park H.-J."/>
            <person name="Ramirez L."/>
            <person name="Alfaro M."/>
            <person name="Sun H."/>
            <person name="Tritt A."/>
            <person name="Yoshinaga Y."/>
            <person name="Zwiers L.-H."/>
            <person name="Turgeon B."/>
            <person name="Goodwin S."/>
            <person name="Spatafora J."/>
            <person name="Crous P."/>
            <person name="Grigoriev I."/>
        </authorList>
    </citation>
    <scope>NUCLEOTIDE SEQUENCE</scope>
    <source>
        <strain evidence="1">CBS 690.94</strain>
    </source>
</reference>
<dbReference type="OrthoDB" id="6509636at2759"/>
<dbReference type="SUPFAM" id="SSF56801">
    <property type="entry name" value="Acetyl-CoA synthetase-like"/>
    <property type="match status" value="1"/>
</dbReference>
<sequence length="321" mass="34895">MVGRLINLLDLGDLRPGVSPNLIGKSTWLTAFADGRKASVPSADFGLDAKVDTACVFSRSMMWGPGGEVKSWRSLVQHGERVWDGWDDETRSKQTTAARLFSSGTTGLPNAVDMTHHSLITQHTLAYDYKPGNYEVHPPMPARPTAPDTSLAAEPQAPLKALLSPDTVLNQVWGMSETSCIATMTHFFPEHDPSHDAKLVDDEGNDIAGDLCSVARWLPRAISTTQMRTARRSTRRGISTRGIAQAGEWAVVHCGSQEGAYQGARLPVCAGGARGRVVVAPGDQRRRCHGHTSCWLWIERRRSRGVRFPGICCAEAGREAG</sequence>
<evidence type="ECO:0000313" key="1">
    <source>
        <dbReference type="EMBL" id="KAF2442079.1"/>
    </source>
</evidence>
<evidence type="ECO:0008006" key="3">
    <source>
        <dbReference type="Google" id="ProtNLM"/>
    </source>
</evidence>
<gene>
    <name evidence="1" type="ORF">P171DRAFT_496841</name>
</gene>
<evidence type="ECO:0000313" key="2">
    <source>
        <dbReference type="Proteomes" id="UP000799764"/>
    </source>
</evidence>
<proteinExistence type="predicted"/>
<name>A0A9P4PFH9_9PLEO</name>
<organism evidence="1 2">
    <name type="scientific">Karstenula rhodostoma CBS 690.94</name>
    <dbReference type="NCBI Taxonomy" id="1392251"/>
    <lineage>
        <taxon>Eukaryota</taxon>
        <taxon>Fungi</taxon>
        <taxon>Dikarya</taxon>
        <taxon>Ascomycota</taxon>
        <taxon>Pezizomycotina</taxon>
        <taxon>Dothideomycetes</taxon>
        <taxon>Pleosporomycetidae</taxon>
        <taxon>Pleosporales</taxon>
        <taxon>Massarineae</taxon>
        <taxon>Didymosphaeriaceae</taxon>
        <taxon>Karstenula</taxon>
    </lineage>
</organism>
<dbReference type="Gene3D" id="3.40.50.12780">
    <property type="entry name" value="N-terminal domain of ligase-like"/>
    <property type="match status" value="1"/>
</dbReference>
<dbReference type="Proteomes" id="UP000799764">
    <property type="component" value="Unassembled WGS sequence"/>
</dbReference>
<dbReference type="AlphaFoldDB" id="A0A9P4PFH9"/>
<dbReference type="EMBL" id="MU001504">
    <property type="protein sequence ID" value="KAF2442079.1"/>
    <property type="molecule type" value="Genomic_DNA"/>
</dbReference>
<protein>
    <recommendedName>
        <fullName evidence="3">AMP-dependent synthetase/ligase domain-containing protein</fullName>
    </recommendedName>
</protein>
<comment type="caution">
    <text evidence="1">The sequence shown here is derived from an EMBL/GenBank/DDBJ whole genome shotgun (WGS) entry which is preliminary data.</text>
</comment>